<proteinExistence type="predicted"/>
<evidence type="ECO:0000313" key="1">
    <source>
        <dbReference type="EMBL" id="MDC8755288.1"/>
    </source>
</evidence>
<protein>
    <submittedName>
        <fullName evidence="1">Uncharacterized protein</fullName>
    </submittedName>
</protein>
<reference evidence="1 2" key="1">
    <citation type="submission" date="2022-10" db="EMBL/GenBank/DDBJ databases">
        <title>Erythrobacter sp. sf7 Genome sequencing.</title>
        <authorList>
            <person name="Park S."/>
        </authorList>
    </citation>
    <scope>NUCLEOTIDE SEQUENCE [LARGE SCALE GENOMIC DNA]</scope>
    <source>
        <strain evidence="2">sf7</strain>
    </source>
</reference>
<dbReference type="Proteomes" id="UP001216558">
    <property type="component" value="Unassembled WGS sequence"/>
</dbReference>
<organism evidence="1 2">
    <name type="scientific">Erythrobacter fulvus</name>
    <dbReference type="NCBI Taxonomy" id="2987523"/>
    <lineage>
        <taxon>Bacteria</taxon>
        <taxon>Pseudomonadati</taxon>
        <taxon>Pseudomonadota</taxon>
        <taxon>Alphaproteobacteria</taxon>
        <taxon>Sphingomonadales</taxon>
        <taxon>Erythrobacteraceae</taxon>
        <taxon>Erythrobacter/Porphyrobacter group</taxon>
        <taxon>Erythrobacter</taxon>
    </lineage>
</organism>
<sequence>MARRFSPGYYARDADCKILLQITNLFTNISGEDNGGDQLAAANQNILRHAPTSRSGSQNSDKAKARILPACDLHFLDIRVNRAREGWSG</sequence>
<dbReference type="EMBL" id="JAQQXQ010000008">
    <property type="protein sequence ID" value="MDC8755288.1"/>
    <property type="molecule type" value="Genomic_DNA"/>
</dbReference>
<comment type="caution">
    <text evidence="1">The sequence shown here is derived from an EMBL/GenBank/DDBJ whole genome shotgun (WGS) entry which is preliminary data.</text>
</comment>
<dbReference type="RefSeq" id="WP_273678499.1">
    <property type="nucleotide sequence ID" value="NZ_JAQQXQ010000008.1"/>
</dbReference>
<gene>
    <name evidence="1" type="ORF">OIK40_11620</name>
</gene>
<name>A0ABT5JR99_9SPHN</name>
<keyword evidence="2" id="KW-1185">Reference proteome</keyword>
<accession>A0ABT5JR99</accession>
<evidence type="ECO:0000313" key="2">
    <source>
        <dbReference type="Proteomes" id="UP001216558"/>
    </source>
</evidence>